<evidence type="ECO:0000313" key="2">
    <source>
        <dbReference type="EMBL" id="EFB24420.1"/>
    </source>
</evidence>
<organism evidence="2">
    <name type="scientific">Ailuropoda melanoleuca</name>
    <name type="common">Giant panda</name>
    <dbReference type="NCBI Taxonomy" id="9646"/>
    <lineage>
        <taxon>Eukaryota</taxon>
        <taxon>Metazoa</taxon>
        <taxon>Chordata</taxon>
        <taxon>Craniata</taxon>
        <taxon>Vertebrata</taxon>
        <taxon>Euteleostomi</taxon>
        <taxon>Mammalia</taxon>
        <taxon>Eutheria</taxon>
        <taxon>Laurasiatheria</taxon>
        <taxon>Carnivora</taxon>
        <taxon>Caniformia</taxon>
        <taxon>Ursidae</taxon>
        <taxon>Ailuropoda</taxon>
    </lineage>
</organism>
<feature type="compositionally biased region" description="Polar residues" evidence="1">
    <location>
        <begin position="225"/>
        <end position="234"/>
    </location>
</feature>
<sequence length="495" mass="53359">MTVRQAAGEAGRLAGDGAGAVHHAGGLRVDAGSATAPAVLDHVGMIGWVTASVLGQMVAPGELLGAEGAGEALLARVRPVVAGQLVGARELLVAVEPVAGERALSRVGALVGLQMRRLVIGFVAARKGAAVALGSRADNRDGKKLSLEVPESEPRISFREKVGHQHQLPQLGLRSLLRQRKRTAGSSLGWLEMHFVATAGPMTEPTGIIGHALSDIPALKLKHSSGPQGSQKQVRTSKDGENKNHSSRCGLSQESEGDSLMVNAEQRKLKPKPPEKPAREKQASLNGKSREEERPLNRTLRCSCSRAGFLIHTRMDSVGSRGWTALTAAHAVNGSLTGGRHLLCEATGSQSPVLTRQSIQAFTTKKTIRISHLKRTSHPHIHIRAPYTTIRFGSLSRIGYSRFSARYLTPAFQNTRQESKGGYAVLRLSLPLPDVHRETVTATDSLTWVKKYLLTWLSLSVTFNDQEGRSSMNTGWLLFLCVLQSPTINLIVLYF</sequence>
<accession>D2GWU4</accession>
<feature type="region of interest" description="Disordered" evidence="1">
    <location>
        <begin position="220"/>
        <end position="298"/>
    </location>
</feature>
<dbReference type="InParanoid" id="D2GWU4"/>
<reference evidence="2" key="1">
    <citation type="journal article" date="2010" name="Nature">
        <title>The sequence and de novo assembly of the giant panda genome.</title>
        <authorList>
            <person name="Li R."/>
            <person name="Fan W."/>
            <person name="Tian G."/>
            <person name="Zhu H."/>
            <person name="He L."/>
            <person name="Cai J."/>
            <person name="Huang Q."/>
            <person name="Cai Q."/>
            <person name="Li B."/>
            <person name="Bai Y."/>
            <person name="Zhang Z."/>
            <person name="Zhang Y."/>
            <person name="Wang W."/>
            <person name="Li J."/>
            <person name="Wei F."/>
            <person name="Li H."/>
            <person name="Jian M."/>
            <person name="Li J."/>
            <person name="Zhang Z."/>
            <person name="Nielsen R."/>
            <person name="Li D."/>
            <person name="Gu W."/>
            <person name="Yang Z."/>
            <person name="Xuan Z."/>
            <person name="Ryder O.A."/>
            <person name="Leung F.C."/>
            <person name="Zhou Y."/>
            <person name="Cao J."/>
            <person name="Sun X."/>
            <person name="Fu Y."/>
            <person name="Fang X."/>
            <person name="Guo X."/>
            <person name="Wang B."/>
            <person name="Hou R."/>
            <person name="Shen F."/>
            <person name="Mu B."/>
            <person name="Ni P."/>
            <person name="Lin R."/>
            <person name="Qian W."/>
            <person name="Wang G."/>
            <person name="Yu C."/>
            <person name="Nie W."/>
            <person name="Wang J."/>
            <person name="Wu Z."/>
            <person name="Liang H."/>
            <person name="Min J."/>
            <person name="Wu Q."/>
            <person name="Cheng S."/>
            <person name="Ruan J."/>
            <person name="Wang M."/>
            <person name="Shi Z."/>
            <person name="Wen M."/>
            <person name="Liu B."/>
            <person name="Ren X."/>
            <person name="Zheng H."/>
            <person name="Dong D."/>
            <person name="Cook K."/>
            <person name="Shan G."/>
            <person name="Zhang H."/>
            <person name="Kosiol C."/>
            <person name="Xie X."/>
            <person name="Lu Z."/>
            <person name="Zheng H."/>
            <person name="Li Y."/>
            <person name="Steiner C.C."/>
            <person name="Lam T.T."/>
            <person name="Lin S."/>
            <person name="Zhang Q."/>
            <person name="Li G."/>
            <person name="Tian J."/>
            <person name="Gong T."/>
            <person name="Liu H."/>
            <person name="Zhang D."/>
            <person name="Fang L."/>
            <person name="Ye C."/>
            <person name="Zhang J."/>
            <person name="Hu W."/>
            <person name="Xu A."/>
            <person name="Ren Y."/>
            <person name="Zhang G."/>
            <person name="Bruford M.W."/>
            <person name="Li Q."/>
            <person name="Ma L."/>
            <person name="Guo Y."/>
            <person name="An N."/>
            <person name="Hu Y."/>
            <person name="Zheng Y."/>
            <person name="Shi Y."/>
            <person name="Li Z."/>
            <person name="Liu Q."/>
            <person name="Chen Y."/>
            <person name="Zhao J."/>
            <person name="Qu N."/>
            <person name="Zhao S."/>
            <person name="Tian F."/>
            <person name="Wang X."/>
            <person name="Wang H."/>
            <person name="Xu L."/>
            <person name="Liu X."/>
            <person name="Vinar T."/>
            <person name="Wang Y."/>
            <person name="Lam T.W."/>
            <person name="Yiu S.M."/>
            <person name="Liu S."/>
            <person name="Zhang H."/>
            <person name="Li D."/>
            <person name="Huang Y."/>
            <person name="Wang X."/>
            <person name="Yang G."/>
            <person name="Jiang Z."/>
            <person name="Wang J."/>
            <person name="Qin N."/>
            <person name="Li L."/>
            <person name="Li J."/>
            <person name="Bolund L."/>
            <person name="Kristiansen K."/>
            <person name="Wong G.K."/>
            <person name="Olson M."/>
            <person name="Zhang X."/>
            <person name="Li S."/>
            <person name="Yang H."/>
            <person name="Wang J."/>
            <person name="Wang J."/>
        </authorList>
    </citation>
    <scope>NUCLEOTIDE SEQUENCE [LARGE SCALE GENOMIC DNA]</scope>
</reference>
<feature type="compositionally biased region" description="Basic and acidic residues" evidence="1">
    <location>
        <begin position="265"/>
        <end position="296"/>
    </location>
</feature>
<proteinExistence type="predicted"/>
<dbReference type="AlphaFoldDB" id="D2GWU4"/>
<evidence type="ECO:0000256" key="1">
    <source>
        <dbReference type="SAM" id="MobiDB-lite"/>
    </source>
</evidence>
<name>D2GWU4_AILME</name>
<protein>
    <submittedName>
        <fullName evidence="2">Uncharacterized protein</fullName>
    </submittedName>
</protein>
<dbReference type="EMBL" id="GL192359">
    <property type="protein sequence ID" value="EFB24420.1"/>
    <property type="molecule type" value="Genomic_DNA"/>
</dbReference>
<gene>
    <name evidence="2" type="ORF">PANDA_001313</name>
</gene>